<comment type="caution">
    <text evidence="2">The sequence shown here is derived from an EMBL/GenBank/DDBJ whole genome shotgun (WGS) entry which is preliminary data.</text>
</comment>
<dbReference type="Proteomes" id="UP001187192">
    <property type="component" value="Unassembled WGS sequence"/>
</dbReference>
<proteinExistence type="predicted"/>
<evidence type="ECO:0000313" key="2">
    <source>
        <dbReference type="EMBL" id="GMN34982.1"/>
    </source>
</evidence>
<feature type="region of interest" description="Disordered" evidence="1">
    <location>
        <begin position="1"/>
        <end position="41"/>
    </location>
</feature>
<accession>A0AA87ZJC9</accession>
<keyword evidence="3" id="KW-1185">Reference proteome</keyword>
<reference evidence="2" key="1">
    <citation type="submission" date="2023-07" db="EMBL/GenBank/DDBJ databases">
        <title>draft genome sequence of fig (Ficus carica).</title>
        <authorList>
            <person name="Takahashi T."/>
            <person name="Nishimura K."/>
        </authorList>
    </citation>
    <scope>NUCLEOTIDE SEQUENCE</scope>
</reference>
<evidence type="ECO:0000256" key="1">
    <source>
        <dbReference type="SAM" id="MobiDB-lite"/>
    </source>
</evidence>
<protein>
    <submittedName>
        <fullName evidence="2">Uncharacterized protein</fullName>
    </submittedName>
</protein>
<sequence>MPDATHCMGQGRKVQTAQESPYSGVGHNKAQSKMGKRHGSCHGARIGYQNGYVSGVYFTKQHRSPLAVCHFPPRNLSFH</sequence>
<dbReference type="EMBL" id="BTGU01000005">
    <property type="protein sequence ID" value="GMN34982.1"/>
    <property type="molecule type" value="Genomic_DNA"/>
</dbReference>
<dbReference type="AlphaFoldDB" id="A0AA87ZJC9"/>
<evidence type="ECO:0000313" key="3">
    <source>
        <dbReference type="Proteomes" id="UP001187192"/>
    </source>
</evidence>
<organism evidence="2 3">
    <name type="scientific">Ficus carica</name>
    <name type="common">Common fig</name>
    <dbReference type="NCBI Taxonomy" id="3494"/>
    <lineage>
        <taxon>Eukaryota</taxon>
        <taxon>Viridiplantae</taxon>
        <taxon>Streptophyta</taxon>
        <taxon>Embryophyta</taxon>
        <taxon>Tracheophyta</taxon>
        <taxon>Spermatophyta</taxon>
        <taxon>Magnoliopsida</taxon>
        <taxon>eudicotyledons</taxon>
        <taxon>Gunneridae</taxon>
        <taxon>Pentapetalae</taxon>
        <taxon>rosids</taxon>
        <taxon>fabids</taxon>
        <taxon>Rosales</taxon>
        <taxon>Moraceae</taxon>
        <taxon>Ficeae</taxon>
        <taxon>Ficus</taxon>
    </lineage>
</organism>
<name>A0AA87ZJC9_FICCA</name>
<gene>
    <name evidence="2" type="ORF">TIFTF001_005017</name>
</gene>